<comment type="subcellular location">
    <subcellularLocation>
        <location evidence="1">Cell membrane</location>
        <topology evidence="1">Multi-pass membrane protein</topology>
    </subcellularLocation>
</comment>
<reference evidence="9" key="1">
    <citation type="journal article" date="2021" name="PeerJ">
        <title>Extensive microbial diversity within the chicken gut microbiome revealed by metagenomics and culture.</title>
        <authorList>
            <person name="Gilroy R."/>
            <person name="Ravi A."/>
            <person name="Getino M."/>
            <person name="Pursley I."/>
            <person name="Horton D.L."/>
            <person name="Alikhan N.F."/>
            <person name="Baker D."/>
            <person name="Gharbi K."/>
            <person name="Hall N."/>
            <person name="Watson M."/>
            <person name="Adriaenssens E.M."/>
            <person name="Foster-Nyarko E."/>
            <person name="Jarju S."/>
            <person name="Secka A."/>
            <person name="Antonio M."/>
            <person name="Oren A."/>
            <person name="Chaudhuri R.R."/>
            <person name="La Ragione R."/>
            <person name="Hildebrand F."/>
            <person name="Pallen M.J."/>
        </authorList>
    </citation>
    <scope>NUCLEOTIDE SEQUENCE</scope>
    <source>
        <strain evidence="9">ChiSjej1B19-8411</strain>
    </source>
</reference>
<dbReference type="InterPro" id="IPR050250">
    <property type="entry name" value="Macrolide_Exporter_MacB"/>
</dbReference>
<keyword evidence="3 7" id="KW-0812">Transmembrane</keyword>
<dbReference type="EMBL" id="DXEX01000039">
    <property type="protein sequence ID" value="HIX58370.1"/>
    <property type="molecule type" value="Genomic_DNA"/>
</dbReference>
<dbReference type="AlphaFoldDB" id="A0A9D1WFM9"/>
<feature type="transmembrane region" description="Helical" evidence="7">
    <location>
        <begin position="369"/>
        <end position="389"/>
    </location>
</feature>
<feature type="transmembrane region" description="Helical" evidence="7">
    <location>
        <begin position="272"/>
        <end position="294"/>
    </location>
</feature>
<dbReference type="PANTHER" id="PTHR30572:SF4">
    <property type="entry name" value="ABC TRANSPORTER PERMEASE YTRF"/>
    <property type="match status" value="1"/>
</dbReference>
<evidence type="ECO:0000256" key="3">
    <source>
        <dbReference type="ARBA" id="ARBA00022692"/>
    </source>
</evidence>
<gene>
    <name evidence="9" type="ORF">IAA45_01455</name>
</gene>
<dbReference type="GO" id="GO:0005886">
    <property type="term" value="C:plasma membrane"/>
    <property type="evidence" value="ECO:0007669"/>
    <property type="project" value="UniProtKB-SubCell"/>
</dbReference>
<feature type="transmembrane region" description="Helical" evidence="7">
    <location>
        <begin position="26"/>
        <end position="50"/>
    </location>
</feature>
<organism evidence="9 10">
    <name type="scientific">Candidatus Blautia gallistercoris</name>
    <dbReference type="NCBI Taxonomy" id="2838490"/>
    <lineage>
        <taxon>Bacteria</taxon>
        <taxon>Bacillati</taxon>
        <taxon>Bacillota</taxon>
        <taxon>Clostridia</taxon>
        <taxon>Lachnospirales</taxon>
        <taxon>Lachnospiraceae</taxon>
        <taxon>Blautia</taxon>
    </lineage>
</organism>
<evidence type="ECO:0000256" key="7">
    <source>
        <dbReference type="SAM" id="Phobius"/>
    </source>
</evidence>
<evidence type="ECO:0000256" key="1">
    <source>
        <dbReference type="ARBA" id="ARBA00004651"/>
    </source>
</evidence>
<dbReference type="Pfam" id="PF02687">
    <property type="entry name" value="FtsX"/>
    <property type="match status" value="1"/>
</dbReference>
<comment type="similarity">
    <text evidence="6">Belongs to the ABC-4 integral membrane protein family.</text>
</comment>
<evidence type="ECO:0000259" key="8">
    <source>
        <dbReference type="Pfam" id="PF02687"/>
    </source>
</evidence>
<evidence type="ECO:0000256" key="5">
    <source>
        <dbReference type="ARBA" id="ARBA00023136"/>
    </source>
</evidence>
<comment type="caution">
    <text evidence="9">The sequence shown here is derived from an EMBL/GenBank/DDBJ whole genome shotgun (WGS) entry which is preliminary data.</text>
</comment>
<feature type="transmembrane region" description="Helical" evidence="7">
    <location>
        <begin position="326"/>
        <end position="349"/>
    </location>
</feature>
<keyword evidence="5 7" id="KW-0472">Membrane</keyword>
<proteinExistence type="inferred from homology"/>
<reference evidence="9" key="2">
    <citation type="submission" date="2021-04" db="EMBL/GenBank/DDBJ databases">
        <authorList>
            <person name="Gilroy R."/>
        </authorList>
    </citation>
    <scope>NUCLEOTIDE SEQUENCE</scope>
    <source>
        <strain evidence="9">ChiSjej1B19-8411</strain>
    </source>
</reference>
<evidence type="ECO:0000313" key="9">
    <source>
        <dbReference type="EMBL" id="HIX58370.1"/>
    </source>
</evidence>
<evidence type="ECO:0000256" key="6">
    <source>
        <dbReference type="ARBA" id="ARBA00038076"/>
    </source>
</evidence>
<keyword evidence="4 7" id="KW-1133">Transmembrane helix</keyword>
<evidence type="ECO:0000313" key="10">
    <source>
        <dbReference type="Proteomes" id="UP000886817"/>
    </source>
</evidence>
<dbReference type="GO" id="GO:0022857">
    <property type="term" value="F:transmembrane transporter activity"/>
    <property type="evidence" value="ECO:0007669"/>
    <property type="project" value="TreeGrafter"/>
</dbReference>
<accession>A0A9D1WFM9</accession>
<feature type="transmembrane region" description="Helical" evidence="7">
    <location>
        <begin position="731"/>
        <end position="751"/>
    </location>
</feature>
<protein>
    <submittedName>
        <fullName evidence="9">FtsX-like permease family protein</fullName>
    </submittedName>
</protein>
<feature type="non-terminal residue" evidence="9">
    <location>
        <position position="757"/>
    </location>
</feature>
<feature type="transmembrane region" description="Helical" evidence="7">
    <location>
        <begin position="439"/>
        <end position="460"/>
    </location>
</feature>
<evidence type="ECO:0000256" key="4">
    <source>
        <dbReference type="ARBA" id="ARBA00022989"/>
    </source>
</evidence>
<dbReference type="Proteomes" id="UP000886817">
    <property type="component" value="Unassembled WGS sequence"/>
</dbReference>
<sequence length="757" mass="84726">MGKVKNSPVIRRLALRILLAKKKKNFIAVLAIVLTAVLFTALFVVGGSIVEITQEQTMRQVGISAHIGFKYMMPQDWEVVKEDSKIADCSYNIMAGFARNEALSGLQCEVRYFKEKDAKWSFSYPTTGKMPEKYNEIALSTIVLDALGLPHEVGTAVPMEIEIQGNTKSYEFILSGFWEGDRAANAQECLVSRSFCEQEVETPEVSWTQKQQESTETVSPDGYWSISVYFSNSWNLEEKADQLAERCGFDPDTTNVGINWAYGFSGVDTESLILVGGLLLLITFSGYLIIYNIFYINIYSDIRFYGLLKTIGTTGRQLRKIVRRQAMILCVVGIPLGLLLGYGIGYGIVPVALSTTELSEMTYQVSASPWIFVGAAAFTLFTVSISSILPCRIASRISPVEAVRYTEPGSKKTAKRKKTRKVTPRQMAAGNLKRNKKRFVVTVLSLSLSLILFNTVYTMVRGFSLEKFLENQVAGDLSVTWTGVERPGSVSGYLNYDVIPPELKETLEQMQGVESVASVYCRDYNHLNVPDEQWQRIQAIIDQDPNLQDPVFAQSIALMESERTYNSRIYAVDESLWEDLEIQEGTLDPEKFVSGNYIIVNQDTFEKDGQEMSLPYYEIGDTVKLELPAGEEGEQTVTKEYEVLAIGSLPYAMGAKSSGLIDEEFILPSRAFLELAGADYRPLRLILEVEEGAQEQVEQWLTQYCDNVNPDLILMSRAVYEEEFQNLKNTFLVIGGLLSFILGLIGILNFINACVTS</sequence>
<dbReference type="PANTHER" id="PTHR30572">
    <property type="entry name" value="MEMBRANE COMPONENT OF TRANSPORTER-RELATED"/>
    <property type="match status" value="1"/>
</dbReference>
<evidence type="ECO:0000256" key="2">
    <source>
        <dbReference type="ARBA" id="ARBA00022475"/>
    </source>
</evidence>
<name>A0A9D1WFM9_9FIRM</name>
<keyword evidence="2" id="KW-1003">Cell membrane</keyword>
<feature type="domain" description="ABC3 transporter permease C-terminal" evidence="8">
    <location>
        <begin position="278"/>
        <end position="399"/>
    </location>
</feature>
<dbReference type="InterPro" id="IPR003838">
    <property type="entry name" value="ABC3_permease_C"/>
</dbReference>